<dbReference type="GeneID" id="43579787"/>
<evidence type="ECO:0000313" key="2">
    <source>
        <dbReference type="EMBL" id="VVT45934.1"/>
    </source>
</evidence>
<accession>A0A5E8B3A5</accession>
<feature type="signal peptide" evidence="1">
    <location>
        <begin position="1"/>
        <end position="18"/>
    </location>
</feature>
<evidence type="ECO:0000313" key="3">
    <source>
        <dbReference type="Proteomes" id="UP000398389"/>
    </source>
</evidence>
<gene>
    <name evidence="2" type="ORF">SAPINGB_P000964</name>
</gene>
<dbReference type="EMBL" id="CABVLU010000001">
    <property type="protein sequence ID" value="VVT45934.1"/>
    <property type="molecule type" value="Genomic_DNA"/>
</dbReference>
<evidence type="ECO:0000256" key="1">
    <source>
        <dbReference type="SAM" id="SignalP"/>
    </source>
</evidence>
<keyword evidence="1" id="KW-0732">Signal</keyword>
<dbReference type="Proteomes" id="UP000398389">
    <property type="component" value="Unassembled WGS sequence"/>
</dbReference>
<sequence length="116" mass="12157">MHATTLLILMGMAVFTAAIPAPAPIPVPSPDPVTYDDGSYKPWLYPGDDGSYKPWLYPGYDGTATGSSTTTGSSSSTGTSIVYSNGAAVVTWKVDMTHASIWIGVCALVFKFAIGF</sequence>
<protein>
    <submittedName>
        <fullName evidence="2">Uncharacterized protein</fullName>
    </submittedName>
</protein>
<feature type="chain" id="PRO_5022996181" evidence="1">
    <location>
        <begin position="19"/>
        <end position="116"/>
    </location>
</feature>
<proteinExistence type="predicted"/>
<organism evidence="2 3">
    <name type="scientific">Magnusiomyces paraingens</name>
    <dbReference type="NCBI Taxonomy" id="2606893"/>
    <lineage>
        <taxon>Eukaryota</taxon>
        <taxon>Fungi</taxon>
        <taxon>Dikarya</taxon>
        <taxon>Ascomycota</taxon>
        <taxon>Saccharomycotina</taxon>
        <taxon>Dipodascomycetes</taxon>
        <taxon>Dipodascales</taxon>
        <taxon>Dipodascaceae</taxon>
        <taxon>Magnusiomyces</taxon>
    </lineage>
</organism>
<name>A0A5E8B3A5_9ASCO</name>
<reference evidence="2 3" key="1">
    <citation type="submission" date="2019-09" db="EMBL/GenBank/DDBJ databases">
        <authorList>
            <person name="Brejova B."/>
        </authorList>
    </citation>
    <scope>NUCLEOTIDE SEQUENCE [LARGE SCALE GENOMIC DNA]</scope>
</reference>
<dbReference type="RefSeq" id="XP_031851578.1">
    <property type="nucleotide sequence ID" value="XM_031995687.1"/>
</dbReference>
<dbReference type="AlphaFoldDB" id="A0A5E8B3A5"/>
<keyword evidence="3" id="KW-1185">Reference proteome</keyword>